<dbReference type="KEGG" id="mis:MICPUN_51525"/>
<reference evidence="2 3" key="1">
    <citation type="journal article" date="2009" name="Science">
        <title>Green evolution and dynamic adaptations revealed by genomes of the marine picoeukaryotes Micromonas.</title>
        <authorList>
            <person name="Worden A.Z."/>
            <person name="Lee J.H."/>
            <person name="Mock T."/>
            <person name="Rouze P."/>
            <person name="Simmons M.P."/>
            <person name="Aerts A.L."/>
            <person name="Allen A.E."/>
            <person name="Cuvelier M.L."/>
            <person name="Derelle E."/>
            <person name="Everett M.V."/>
            <person name="Foulon E."/>
            <person name="Grimwood J."/>
            <person name="Gundlach H."/>
            <person name="Henrissat B."/>
            <person name="Napoli C."/>
            <person name="McDonald S.M."/>
            <person name="Parker M.S."/>
            <person name="Rombauts S."/>
            <person name="Salamov A."/>
            <person name="Von Dassow P."/>
            <person name="Badger J.H."/>
            <person name="Coutinho P.M."/>
            <person name="Demir E."/>
            <person name="Dubchak I."/>
            <person name="Gentemann C."/>
            <person name="Eikrem W."/>
            <person name="Gready J.E."/>
            <person name="John U."/>
            <person name="Lanier W."/>
            <person name="Lindquist E.A."/>
            <person name="Lucas S."/>
            <person name="Mayer K.F."/>
            <person name="Moreau H."/>
            <person name="Not F."/>
            <person name="Otillar R."/>
            <person name="Panaud O."/>
            <person name="Pangilinan J."/>
            <person name="Paulsen I."/>
            <person name="Piegu B."/>
            <person name="Poliakov A."/>
            <person name="Robbens S."/>
            <person name="Schmutz J."/>
            <person name="Toulza E."/>
            <person name="Wyss T."/>
            <person name="Zelensky A."/>
            <person name="Zhou K."/>
            <person name="Armbrust E.V."/>
            <person name="Bhattacharya D."/>
            <person name="Goodenough U.W."/>
            <person name="Van de Peer Y."/>
            <person name="Grigoriev I.V."/>
        </authorList>
    </citation>
    <scope>NUCLEOTIDE SEQUENCE [LARGE SCALE GENOMIC DNA]</scope>
    <source>
        <strain evidence="3">RCC299 / NOUM17</strain>
    </source>
</reference>
<dbReference type="AlphaFoldDB" id="C1FDX0"/>
<accession>C1FDX0</accession>
<evidence type="ECO:0000313" key="3">
    <source>
        <dbReference type="Proteomes" id="UP000002009"/>
    </source>
</evidence>
<name>C1FDX0_MICCC</name>
<sequence>MSSDVAPSAKMSRGMVSTSKYTLHKIARLISTYGSTGIPRSSYPHQNALQILHRTDTKEPSKKSRSGIRSKAVFETFE</sequence>
<gene>
    <name evidence="2" type="ORF">MICPUN_51525</name>
</gene>
<dbReference type="InParanoid" id="C1FDX0"/>
<protein>
    <submittedName>
        <fullName evidence="2">Uncharacterized protein</fullName>
    </submittedName>
</protein>
<dbReference type="EMBL" id="CP001574">
    <property type="protein sequence ID" value="ACO68860.1"/>
    <property type="molecule type" value="Genomic_DNA"/>
</dbReference>
<dbReference type="Proteomes" id="UP000002009">
    <property type="component" value="Chromosome 1"/>
</dbReference>
<evidence type="ECO:0000313" key="2">
    <source>
        <dbReference type="EMBL" id="ACO68860.1"/>
    </source>
</evidence>
<evidence type="ECO:0000256" key="1">
    <source>
        <dbReference type="SAM" id="MobiDB-lite"/>
    </source>
</evidence>
<dbReference type="GeneID" id="8250521"/>
<organism evidence="2 3">
    <name type="scientific">Micromonas commoda (strain RCC299 / NOUM17 / CCMP2709)</name>
    <name type="common">Picoplanktonic green alga</name>
    <dbReference type="NCBI Taxonomy" id="296587"/>
    <lineage>
        <taxon>Eukaryota</taxon>
        <taxon>Viridiplantae</taxon>
        <taxon>Chlorophyta</taxon>
        <taxon>Mamiellophyceae</taxon>
        <taxon>Mamiellales</taxon>
        <taxon>Mamiellaceae</taxon>
        <taxon>Micromonas</taxon>
    </lineage>
</organism>
<feature type="region of interest" description="Disordered" evidence="1">
    <location>
        <begin position="55"/>
        <end position="78"/>
    </location>
</feature>
<dbReference type="RefSeq" id="XP_002507602.1">
    <property type="nucleotide sequence ID" value="XM_002507556.1"/>
</dbReference>
<keyword evidence="3" id="KW-1185">Reference proteome</keyword>
<proteinExistence type="predicted"/>